<evidence type="ECO:0000313" key="3">
    <source>
        <dbReference type="Proteomes" id="UP000694392"/>
    </source>
</evidence>
<dbReference type="Proteomes" id="UP000694392">
    <property type="component" value="Unplaced"/>
</dbReference>
<dbReference type="OMA" id="YWITEIL"/>
<feature type="region of interest" description="Disordered" evidence="1">
    <location>
        <begin position="22"/>
        <end position="141"/>
    </location>
</feature>
<evidence type="ECO:0000256" key="1">
    <source>
        <dbReference type="SAM" id="MobiDB-lite"/>
    </source>
</evidence>
<dbReference type="AlphaFoldDB" id="A0A8D0GJJ5"/>
<reference evidence="2" key="2">
    <citation type="submission" date="2025-09" db="UniProtKB">
        <authorList>
            <consortium name="Ensembl"/>
        </authorList>
    </citation>
    <scope>IDENTIFICATION</scope>
</reference>
<reference evidence="2" key="1">
    <citation type="submission" date="2025-08" db="UniProtKB">
        <authorList>
            <consortium name="Ensembl"/>
        </authorList>
    </citation>
    <scope>IDENTIFICATION</scope>
</reference>
<keyword evidence="3" id="KW-1185">Reference proteome</keyword>
<protein>
    <submittedName>
        <fullName evidence="2">Glutamate rich 1</fullName>
    </submittedName>
</protein>
<feature type="compositionally biased region" description="Basic and acidic residues" evidence="1">
    <location>
        <begin position="31"/>
        <end position="51"/>
    </location>
</feature>
<dbReference type="PANTHER" id="PTHR22444">
    <property type="entry name" value="GLUTAMATE-RICH PROTEIN 1"/>
    <property type="match status" value="1"/>
</dbReference>
<feature type="compositionally biased region" description="Basic residues" evidence="1">
    <location>
        <begin position="162"/>
        <end position="176"/>
    </location>
</feature>
<feature type="compositionally biased region" description="Polar residues" evidence="1">
    <location>
        <begin position="53"/>
        <end position="66"/>
    </location>
</feature>
<feature type="compositionally biased region" description="Basic residues" evidence="1">
    <location>
        <begin position="113"/>
        <end position="124"/>
    </location>
</feature>
<evidence type="ECO:0000313" key="2">
    <source>
        <dbReference type="Ensembl" id="ENSSPUP00000009661.1"/>
    </source>
</evidence>
<sequence length="313" mass="35281">MALSRKEVFIKKVVKRIFPVTHSPPHVHVSRGLEERIVRSPDSKPEQKASETVEGSSECTSSSGNRSEILPPRKLYTVSLPPDDYAPVTYGDTNSRKSESSEDAAEEDCQGQPKKRRIRRKKQKNTLQTPDNLHGEQTDSGKHENLIQDNIQLQCTDGPKLSKNKKRKMKKKRQKEKMRAAGMLTKTTGLDFTYQPEKGSSKEGVDFEDVDKKADGILDFLQATQEMYLSDSKSKCADSAVSLEAAQKIFQHLESRSMSSSDMTLLHQLKSFVLLQDVERLKGGLEEFQEYSMMPPGMYSLIIILTNVVLNVD</sequence>
<accession>A0A8D0GJJ5</accession>
<dbReference type="PANTHER" id="PTHR22444:SF1">
    <property type="entry name" value="GLUTAMATE-RICH PROTEIN 1"/>
    <property type="match status" value="1"/>
</dbReference>
<gene>
    <name evidence="2" type="primary">ERICH1</name>
</gene>
<organism evidence="2 3">
    <name type="scientific">Sphenodon punctatus</name>
    <name type="common">Tuatara</name>
    <name type="synonym">Hatteria punctata</name>
    <dbReference type="NCBI Taxonomy" id="8508"/>
    <lineage>
        <taxon>Eukaryota</taxon>
        <taxon>Metazoa</taxon>
        <taxon>Chordata</taxon>
        <taxon>Craniata</taxon>
        <taxon>Vertebrata</taxon>
        <taxon>Euteleostomi</taxon>
        <taxon>Lepidosauria</taxon>
        <taxon>Sphenodontia</taxon>
        <taxon>Sphenodontidae</taxon>
        <taxon>Sphenodon</taxon>
    </lineage>
</organism>
<proteinExistence type="predicted"/>
<dbReference type="InterPro" id="IPR026719">
    <property type="entry name" value="ERICH1"/>
</dbReference>
<feature type="region of interest" description="Disordered" evidence="1">
    <location>
        <begin position="156"/>
        <end position="179"/>
    </location>
</feature>
<name>A0A8D0GJJ5_SPHPU</name>
<dbReference type="GeneTree" id="ENSGT00390000005606"/>
<dbReference type="Ensembl" id="ENSSPUT00000010305.1">
    <property type="protein sequence ID" value="ENSSPUP00000009661.1"/>
    <property type="gene ID" value="ENSSPUG00000007492.1"/>
</dbReference>